<feature type="region of interest" description="Disordered" evidence="7">
    <location>
        <begin position="205"/>
        <end position="273"/>
    </location>
</feature>
<comment type="similarity">
    <text evidence="2">Belongs to the CUSTOS family.</text>
</comment>
<dbReference type="GO" id="GO:0016055">
    <property type="term" value="P:Wnt signaling pathway"/>
    <property type="evidence" value="ECO:0007669"/>
    <property type="project" value="UniProtKB-KW"/>
</dbReference>
<feature type="compositionally biased region" description="Basic residues" evidence="7">
    <location>
        <begin position="255"/>
        <end position="265"/>
    </location>
</feature>
<keyword evidence="4" id="KW-0217">Developmental protein</keyword>
<dbReference type="OrthoDB" id="6156183at2759"/>
<evidence type="ECO:0000313" key="9">
    <source>
        <dbReference type="Proteomes" id="UP000271974"/>
    </source>
</evidence>
<evidence type="ECO:0000256" key="6">
    <source>
        <dbReference type="ARBA" id="ARBA00023242"/>
    </source>
</evidence>
<organism evidence="8 9">
    <name type="scientific">Elysia chlorotica</name>
    <name type="common">Eastern emerald elysia</name>
    <name type="synonym">Sea slug</name>
    <dbReference type="NCBI Taxonomy" id="188477"/>
    <lineage>
        <taxon>Eukaryota</taxon>
        <taxon>Metazoa</taxon>
        <taxon>Spiralia</taxon>
        <taxon>Lophotrochozoa</taxon>
        <taxon>Mollusca</taxon>
        <taxon>Gastropoda</taxon>
        <taxon>Heterobranchia</taxon>
        <taxon>Euthyneura</taxon>
        <taxon>Panpulmonata</taxon>
        <taxon>Sacoglossa</taxon>
        <taxon>Placobranchoidea</taxon>
        <taxon>Plakobranchidae</taxon>
        <taxon>Elysia</taxon>
    </lineage>
</organism>
<evidence type="ECO:0000256" key="4">
    <source>
        <dbReference type="ARBA" id="ARBA00022473"/>
    </source>
</evidence>
<evidence type="ECO:0000256" key="2">
    <source>
        <dbReference type="ARBA" id="ARBA00008632"/>
    </source>
</evidence>
<dbReference type="AlphaFoldDB" id="A0A3S0ZZ09"/>
<dbReference type="Proteomes" id="UP000271974">
    <property type="component" value="Unassembled WGS sequence"/>
</dbReference>
<feature type="compositionally biased region" description="Polar residues" evidence="7">
    <location>
        <begin position="214"/>
        <end position="224"/>
    </location>
</feature>
<dbReference type="Pfam" id="PF23999">
    <property type="entry name" value="CUSTOS"/>
    <property type="match status" value="1"/>
</dbReference>
<comment type="caution">
    <text evidence="8">The sequence shown here is derived from an EMBL/GenBank/DDBJ whole genome shotgun (WGS) entry which is preliminary data.</text>
</comment>
<proteinExistence type="inferred from homology"/>
<feature type="compositionally biased region" description="Basic and acidic residues" evidence="7">
    <location>
        <begin position="159"/>
        <end position="169"/>
    </location>
</feature>
<keyword evidence="5" id="KW-0879">Wnt signaling pathway</keyword>
<accession>A0A3S0ZZ09</accession>
<dbReference type="GO" id="GO:0005635">
    <property type="term" value="C:nuclear envelope"/>
    <property type="evidence" value="ECO:0007669"/>
    <property type="project" value="UniProtKB-SubCell"/>
</dbReference>
<name>A0A3S0ZZ09_ELYCH</name>
<sequence length="273" mass="30312">MIKSKGNASPSSSSESSDEDDEEQQRIREAVLGVGTSAYQKTEAGSNVQMAEQTSTQQKTLTFSFKTPLSVGKSILDISKLKSNRPQDRNEEDHEPLLKTTPEFRAYVAKQLSKLLDGDLSECVFESVWEKNVRDNRKYDGGVKLFSDSQTLCKLNSCETRKPETLPEPRKRKIRVSTSSSSDSSEDEDIKACVFSVADIEQENQRLAALEGKPTNQTSGNQGSEAGDLQAPDTSRKLDETHPSSKKSENGAKESKKKKKKKKKKKNDEKVTV</sequence>
<evidence type="ECO:0000256" key="1">
    <source>
        <dbReference type="ARBA" id="ARBA00004259"/>
    </source>
</evidence>
<dbReference type="InterPro" id="IPR026694">
    <property type="entry name" value="CUSTOS"/>
</dbReference>
<feature type="compositionally biased region" description="Basic and acidic residues" evidence="7">
    <location>
        <begin position="234"/>
        <end position="254"/>
    </location>
</feature>
<evidence type="ECO:0000256" key="3">
    <source>
        <dbReference type="ARBA" id="ARBA00013465"/>
    </source>
</evidence>
<evidence type="ECO:0000256" key="5">
    <source>
        <dbReference type="ARBA" id="ARBA00022687"/>
    </source>
</evidence>
<feature type="region of interest" description="Disordered" evidence="7">
    <location>
        <begin position="1"/>
        <end position="36"/>
    </location>
</feature>
<feature type="compositionally biased region" description="Polar residues" evidence="7">
    <location>
        <begin position="1"/>
        <end position="10"/>
    </location>
</feature>
<feature type="compositionally biased region" description="Basic and acidic residues" evidence="7">
    <location>
        <begin position="85"/>
        <end position="97"/>
    </location>
</feature>
<dbReference type="EMBL" id="RQTK01000494">
    <property type="protein sequence ID" value="RUS78712.1"/>
    <property type="molecule type" value="Genomic_DNA"/>
</dbReference>
<dbReference type="PANTHER" id="PTHR14482:SF0">
    <property type="entry name" value="PROTEIN CUSTOS"/>
    <property type="match status" value="1"/>
</dbReference>
<dbReference type="PANTHER" id="PTHR14482">
    <property type="entry name" value="CHROMOSOME 12 ORF 43 HOMOLOG"/>
    <property type="match status" value="1"/>
</dbReference>
<gene>
    <name evidence="8" type="ORF">EGW08_013533</name>
</gene>
<protein>
    <recommendedName>
        <fullName evidence="3">Protein CUSTOS</fullName>
    </recommendedName>
</protein>
<evidence type="ECO:0000313" key="8">
    <source>
        <dbReference type="EMBL" id="RUS78712.1"/>
    </source>
</evidence>
<keyword evidence="6" id="KW-0539">Nucleus</keyword>
<feature type="region of interest" description="Disordered" evidence="7">
    <location>
        <begin position="159"/>
        <end position="189"/>
    </location>
</feature>
<reference evidence="8 9" key="1">
    <citation type="submission" date="2019-01" db="EMBL/GenBank/DDBJ databases">
        <title>A draft genome assembly of the solar-powered sea slug Elysia chlorotica.</title>
        <authorList>
            <person name="Cai H."/>
            <person name="Li Q."/>
            <person name="Fang X."/>
            <person name="Li J."/>
            <person name="Curtis N.E."/>
            <person name="Altenburger A."/>
            <person name="Shibata T."/>
            <person name="Feng M."/>
            <person name="Maeda T."/>
            <person name="Schwartz J.A."/>
            <person name="Shigenobu S."/>
            <person name="Lundholm N."/>
            <person name="Nishiyama T."/>
            <person name="Yang H."/>
            <person name="Hasebe M."/>
            <person name="Li S."/>
            <person name="Pierce S.K."/>
            <person name="Wang J."/>
        </authorList>
    </citation>
    <scope>NUCLEOTIDE SEQUENCE [LARGE SCALE GENOMIC DNA]</scope>
    <source>
        <strain evidence="8">EC2010</strain>
        <tissue evidence="8">Whole organism of an adult</tissue>
    </source>
</reference>
<feature type="region of interest" description="Disordered" evidence="7">
    <location>
        <begin position="77"/>
        <end position="98"/>
    </location>
</feature>
<comment type="subcellular location">
    <subcellularLocation>
        <location evidence="1">Nucleus envelope</location>
    </subcellularLocation>
</comment>
<keyword evidence="9" id="KW-1185">Reference proteome</keyword>
<evidence type="ECO:0000256" key="7">
    <source>
        <dbReference type="SAM" id="MobiDB-lite"/>
    </source>
</evidence>